<keyword evidence="1" id="KW-0472">Membrane</keyword>
<evidence type="ECO:0000256" key="1">
    <source>
        <dbReference type="SAM" id="Phobius"/>
    </source>
</evidence>
<dbReference type="Proteomes" id="UP000315010">
    <property type="component" value="Unassembled WGS sequence"/>
</dbReference>
<organism evidence="2 3">
    <name type="scientific">Novipirellula herctigrandis</name>
    <dbReference type="NCBI Taxonomy" id="2527986"/>
    <lineage>
        <taxon>Bacteria</taxon>
        <taxon>Pseudomonadati</taxon>
        <taxon>Planctomycetota</taxon>
        <taxon>Planctomycetia</taxon>
        <taxon>Pirellulales</taxon>
        <taxon>Pirellulaceae</taxon>
        <taxon>Novipirellula</taxon>
    </lineage>
</organism>
<protein>
    <submittedName>
        <fullName evidence="2">Uncharacterized protein</fullName>
    </submittedName>
</protein>
<dbReference type="EMBL" id="SJPJ01000001">
    <property type="protein sequence ID" value="TWT78768.1"/>
    <property type="molecule type" value="Genomic_DNA"/>
</dbReference>
<name>A0A5C5YUT6_9BACT</name>
<gene>
    <name evidence="2" type="ORF">CA13_01650</name>
</gene>
<feature type="transmembrane region" description="Helical" evidence="1">
    <location>
        <begin position="63"/>
        <end position="84"/>
    </location>
</feature>
<sequence>MITGPGTYDTTHQMLVLWNPIMSGLSRSIVDSDPAEIQRRWRLAREPIVPMGQLGCVPNSNNTLIVCLASVLFFPMAVSNVIAVTEMPLGLVSS</sequence>
<comment type="caution">
    <text evidence="2">The sequence shown here is derived from an EMBL/GenBank/DDBJ whole genome shotgun (WGS) entry which is preliminary data.</text>
</comment>
<keyword evidence="1" id="KW-1133">Transmembrane helix</keyword>
<proteinExistence type="predicted"/>
<dbReference type="AlphaFoldDB" id="A0A5C5YUT6"/>
<evidence type="ECO:0000313" key="2">
    <source>
        <dbReference type="EMBL" id="TWT78768.1"/>
    </source>
</evidence>
<accession>A0A5C5YUT6</accession>
<reference evidence="2 3" key="1">
    <citation type="submission" date="2019-02" db="EMBL/GenBank/DDBJ databases">
        <title>Deep-cultivation of Planctomycetes and their phenomic and genomic characterization uncovers novel biology.</title>
        <authorList>
            <person name="Wiegand S."/>
            <person name="Jogler M."/>
            <person name="Boedeker C."/>
            <person name="Pinto D."/>
            <person name="Vollmers J."/>
            <person name="Rivas-Marin E."/>
            <person name="Kohn T."/>
            <person name="Peeters S.H."/>
            <person name="Heuer A."/>
            <person name="Rast P."/>
            <person name="Oberbeckmann S."/>
            <person name="Bunk B."/>
            <person name="Jeske O."/>
            <person name="Meyerdierks A."/>
            <person name="Storesund J.E."/>
            <person name="Kallscheuer N."/>
            <person name="Luecker S."/>
            <person name="Lage O.M."/>
            <person name="Pohl T."/>
            <person name="Merkel B.J."/>
            <person name="Hornburger P."/>
            <person name="Mueller R.-W."/>
            <person name="Bruemmer F."/>
            <person name="Labrenz M."/>
            <person name="Spormann A.M."/>
            <person name="Op Den Camp H."/>
            <person name="Overmann J."/>
            <person name="Amann R."/>
            <person name="Jetten M.S.M."/>
            <person name="Mascher T."/>
            <person name="Medema M.H."/>
            <person name="Devos D.P."/>
            <person name="Kaster A.-K."/>
            <person name="Ovreas L."/>
            <person name="Rohde M."/>
            <person name="Galperin M.Y."/>
            <person name="Jogler C."/>
        </authorList>
    </citation>
    <scope>NUCLEOTIDE SEQUENCE [LARGE SCALE GENOMIC DNA]</scope>
    <source>
        <strain evidence="2 3">CA13</strain>
    </source>
</reference>
<keyword evidence="1" id="KW-0812">Transmembrane</keyword>
<evidence type="ECO:0000313" key="3">
    <source>
        <dbReference type="Proteomes" id="UP000315010"/>
    </source>
</evidence>
<keyword evidence="3" id="KW-1185">Reference proteome</keyword>